<sequence length="82" mass="9466">MISLENSLIEGLPEGEIDGHDFGSGEFNIFIRTNNPLKSFERLKKILESDEMLDNVRAAYRDVESEEYTVVWPTSLRDFKVL</sequence>
<dbReference type="RefSeq" id="WP_183462496.1">
    <property type="nucleotide sequence ID" value="NZ_CP050296.1"/>
</dbReference>
<reference evidence="2" key="1">
    <citation type="journal article" date="2020" name="Mol. Plant Microbe">
        <title>Rhizobial microsymbionts of the narrowly endemic Oxytropis species growing in Kamchatka are characterized by significant genetic diversity and possess a set of genes that are associated with T3SS and T6SS secretion systems and can affect the development of symbiosis.</title>
        <authorList>
            <person name="Safronova V."/>
            <person name="Guro P."/>
            <person name="Sazanova A."/>
            <person name="Kuznetsova I."/>
            <person name="Belimov A."/>
            <person name="Yakubov V."/>
            <person name="Chirak E."/>
            <person name="Afonin A."/>
            <person name="Gogolev Y."/>
            <person name="Andronov E."/>
            <person name="Tikhonovich I."/>
        </authorList>
    </citation>
    <scope>NUCLEOTIDE SEQUENCE [LARGE SCALE GENOMIC DNA]</scope>
    <source>
        <strain evidence="2">583</strain>
    </source>
</reference>
<evidence type="ECO:0000313" key="1">
    <source>
        <dbReference type="EMBL" id="QND56353.1"/>
    </source>
</evidence>
<name>A0A7G6SPC1_9HYPH</name>
<organism evidence="1 2">
    <name type="scientific">Mesorhizobium huakuii</name>
    <dbReference type="NCBI Taxonomy" id="28104"/>
    <lineage>
        <taxon>Bacteria</taxon>
        <taxon>Pseudomonadati</taxon>
        <taxon>Pseudomonadota</taxon>
        <taxon>Alphaproteobacteria</taxon>
        <taxon>Hyphomicrobiales</taxon>
        <taxon>Phyllobacteriaceae</taxon>
        <taxon>Mesorhizobium</taxon>
    </lineage>
</organism>
<accession>A0A7G6SPC1</accession>
<evidence type="ECO:0000313" key="2">
    <source>
        <dbReference type="Proteomes" id="UP000515465"/>
    </source>
</evidence>
<dbReference type="Proteomes" id="UP000515465">
    <property type="component" value="Chromosome"/>
</dbReference>
<protein>
    <submittedName>
        <fullName evidence="1">ABC transporter</fullName>
    </submittedName>
</protein>
<dbReference type="AlphaFoldDB" id="A0A7G6SPC1"/>
<proteinExistence type="predicted"/>
<dbReference type="EMBL" id="CP050296">
    <property type="protein sequence ID" value="QND56353.1"/>
    <property type="molecule type" value="Genomic_DNA"/>
</dbReference>
<gene>
    <name evidence="1" type="ORF">HB778_06755</name>
</gene>